<dbReference type="EC" id="6.3.4.19" evidence="7"/>
<dbReference type="InterPro" id="IPR015262">
    <property type="entry name" value="tRNA_Ile_lys_synt_subst-bd"/>
</dbReference>
<dbReference type="GO" id="GO:0006400">
    <property type="term" value="P:tRNA modification"/>
    <property type="evidence" value="ECO:0007669"/>
    <property type="project" value="UniProtKB-UniRule"/>
</dbReference>
<accession>A0A563DTS8</accession>
<name>A0A563DTS8_9MICO</name>
<gene>
    <name evidence="7 10" type="primary">tilS</name>
    <name evidence="10" type="ORF">FGL98_20270</name>
</gene>
<dbReference type="GO" id="GO:0005737">
    <property type="term" value="C:cytoplasm"/>
    <property type="evidence" value="ECO:0007669"/>
    <property type="project" value="UniProtKB-SubCell"/>
</dbReference>
<feature type="domain" description="tRNA(Ile)-lysidine/2-thiocytidine synthase N-terminal" evidence="8">
    <location>
        <begin position="31"/>
        <end position="230"/>
    </location>
</feature>
<dbReference type="OrthoDB" id="5244702at2"/>
<dbReference type="NCBIfam" id="TIGR02432">
    <property type="entry name" value="lysidine_TilS_N"/>
    <property type="match status" value="1"/>
</dbReference>
<evidence type="ECO:0000259" key="9">
    <source>
        <dbReference type="Pfam" id="PF09179"/>
    </source>
</evidence>
<evidence type="ECO:0000256" key="5">
    <source>
        <dbReference type="ARBA" id="ARBA00022840"/>
    </source>
</evidence>
<dbReference type="PANTHER" id="PTHR43033">
    <property type="entry name" value="TRNA(ILE)-LYSIDINE SYNTHASE-RELATED"/>
    <property type="match status" value="1"/>
</dbReference>
<evidence type="ECO:0000256" key="1">
    <source>
        <dbReference type="ARBA" id="ARBA00022490"/>
    </source>
</evidence>
<keyword evidence="1 7" id="KW-0963">Cytoplasm</keyword>
<dbReference type="InterPro" id="IPR012094">
    <property type="entry name" value="tRNA_Ile_lys_synt"/>
</dbReference>
<dbReference type="RefSeq" id="WP_146319888.1">
    <property type="nucleotide sequence ID" value="NZ_VCQV01000037.1"/>
</dbReference>
<organism evidence="10 11">
    <name type="scientific">Leekyejoonella antrihumi</name>
    <dbReference type="NCBI Taxonomy" id="1660198"/>
    <lineage>
        <taxon>Bacteria</taxon>
        <taxon>Bacillati</taxon>
        <taxon>Actinomycetota</taxon>
        <taxon>Actinomycetes</taxon>
        <taxon>Micrococcales</taxon>
        <taxon>Dermacoccaceae</taxon>
        <taxon>Leekyejoonella</taxon>
    </lineage>
</organism>
<dbReference type="Proteomes" id="UP000320244">
    <property type="component" value="Unassembled WGS sequence"/>
</dbReference>
<comment type="domain">
    <text evidence="7">The N-terminal region contains the highly conserved SGGXDS motif, predicted to be a P-loop motif involved in ATP binding.</text>
</comment>
<dbReference type="GO" id="GO:0005524">
    <property type="term" value="F:ATP binding"/>
    <property type="evidence" value="ECO:0007669"/>
    <property type="project" value="UniProtKB-UniRule"/>
</dbReference>
<dbReference type="GO" id="GO:0032267">
    <property type="term" value="F:tRNA(Ile)-lysidine synthase activity"/>
    <property type="evidence" value="ECO:0007669"/>
    <property type="project" value="UniProtKB-EC"/>
</dbReference>
<dbReference type="InterPro" id="IPR012795">
    <property type="entry name" value="tRNA_Ile_lys_synt_N"/>
</dbReference>
<dbReference type="HAMAP" id="MF_01161">
    <property type="entry name" value="tRNA_Ile_lys_synt"/>
    <property type="match status" value="1"/>
</dbReference>
<comment type="subcellular location">
    <subcellularLocation>
        <location evidence="7">Cytoplasm</location>
    </subcellularLocation>
</comment>
<feature type="domain" description="tRNA(Ile)-lysidine synthase substrate-binding" evidence="9">
    <location>
        <begin position="280"/>
        <end position="344"/>
    </location>
</feature>
<dbReference type="Pfam" id="PF09179">
    <property type="entry name" value="TilS"/>
    <property type="match status" value="1"/>
</dbReference>
<keyword evidence="11" id="KW-1185">Reference proteome</keyword>
<evidence type="ECO:0000256" key="7">
    <source>
        <dbReference type="HAMAP-Rule" id="MF_01161"/>
    </source>
</evidence>
<comment type="catalytic activity">
    <reaction evidence="6 7">
        <text>cytidine(34) in tRNA(Ile2) + L-lysine + ATP = lysidine(34) in tRNA(Ile2) + AMP + diphosphate + H(+)</text>
        <dbReference type="Rhea" id="RHEA:43744"/>
        <dbReference type="Rhea" id="RHEA-COMP:10625"/>
        <dbReference type="Rhea" id="RHEA-COMP:10670"/>
        <dbReference type="ChEBI" id="CHEBI:15378"/>
        <dbReference type="ChEBI" id="CHEBI:30616"/>
        <dbReference type="ChEBI" id="CHEBI:32551"/>
        <dbReference type="ChEBI" id="CHEBI:33019"/>
        <dbReference type="ChEBI" id="CHEBI:82748"/>
        <dbReference type="ChEBI" id="CHEBI:83665"/>
        <dbReference type="ChEBI" id="CHEBI:456215"/>
        <dbReference type="EC" id="6.3.4.19"/>
    </reaction>
</comment>
<keyword evidence="2 7" id="KW-0436">Ligase</keyword>
<evidence type="ECO:0000313" key="10">
    <source>
        <dbReference type="EMBL" id="TWP33667.1"/>
    </source>
</evidence>
<dbReference type="Gene3D" id="3.40.50.620">
    <property type="entry name" value="HUPs"/>
    <property type="match status" value="1"/>
</dbReference>
<evidence type="ECO:0000256" key="6">
    <source>
        <dbReference type="ARBA" id="ARBA00048539"/>
    </source>
</evidence>
<dbReference type="InterPro" id="IPR011063">
    <property type="entry name" value="TilS/TtcA_N"/>
</dbReference>
<dbReference type="SUPFAM" id="SSF52402">
    <property type="entry name" value="Adenine nucleotide alpha hydrolases-like"/>
    <property type="match status" value="1"/>
</dbReference>
<keyword evidence="3 7" id="KW-0819">tRNA processing</keyword>
<feature type="binding site" evidence="7">
    <location>
        <begin position="36"/>
        <end position="41"/>
    </location>
    <ligand>
        <name>ATP</name>
        <dbReference type="ChEBI" id="CHEBI:30616"/>
    </ligand>
</feature>
<reference evidence="10 11" key="2">
    <citation type="submission" date="2019-08" db="EMBL/GenBank/DDBJ databases">
        <title>Jejuicoccus antrihumi gen. nov., sp. nov., a new member of the family Dermacoccaceae isolated from a cave.</title>
        <authorList>
            <person name="Schumann P."/>
            <person name="Kim I.S."/>
        </authorList>
    </citation>
    <scope>NUCLEOTIDE SEQUENCE [LARGE SCALE GENOMIC DNA]</scope>
    <source>
        <strain evidence="10 11">C5-26</strain>
    </source>
</reference>
<keyword evidence="5 7" id="KW-0067">ATP-binding</keyword>
<dbReference type="EMBL" id="VCQV01000037">
    <property type="protein sequence ID" value="TWP33667.1"/>
    <property type="molecule type" value="Genomic_DNA"/>
</dbReference>
<keyword evidence="4 7" id="KW-0547">Nucleotide-binding</keyword>
<proteinExistence type="inferred from homology"/>
<dbReference type="AlphaFoldDB" id="A0A563DTS8"/>
<dbReference type="Pfam" id="PF01171">
    <property type="entry name" value="ATP_bind_3"/>
    <property type="match status" value="1"/>
</dbReference>
<evidence type="ECO:0000256" key="2">
    <source>
        <dbReference type="ARBA" id="ARBA00022598"/>
    </source>
</evidence>
<dbReference type="SUPFAM" id="SSF82829">
    <property type="entry name" value="MesJ substrate recognition domain-like"/>
    <property type="match status" value="1"/>
</dbReference>
<evidence type="ECO:0000256" key="4">
    <source>
        <dbReference type="ARBA" id="ARBA00022741"/>
    </source>
</evidence>
<sequence length="352" mass="36874">MPGPHPAVAACRSAVRRALRAYGELPEHALVLVACSGGADSLALAAAAAFEAPRAGLRAGAIVVDHRLQPGSEQVAARAAAQCLDLGLDPVDIRAVDVGTGAGPEAEARMQRYAALADAAAAHGARCVLAGHTRDDQAESVLLALARGSGTRSLAGMSPCTTLPTARIDPADRASGSSKRALDEQCALLRPFLDDLTRAQTRAACTALGITWWDDPHNEDRRYLRVRARATLQDLEKEIGPGVIAGLARSAQIARGDADLLDEMALAAADRLREPPWAADELAALPQAVRARVWRLLMARQGAAAADVGRVHVQALDALLTAWHGQGPVDVPGGLRARRVASRLVVERGPVQ</sequence>
<protein>
    <recommendedName>
        <fullName evidence="7">tRNA(Ile)-lysidine synthase</fullName>
        <ecNumber evidence="7">6.3.4.19</ecNumber>
    </recommendedName>
    <alternativeName>
        <fullName evidence="7">tRNA(Ile)-2-lysyl-cytidine synthase</fullName>
    </alternativeName>
    <alternativeName>
        <fullName evidence="7">tRNA(Ile)-lysidine synthetase</fullName>
    </alternativeName>
</protein>
<comment type="caution">
    <text evidence="10">The sequence shown here is derived from an EMBL/GenBank/DDBJ whole genome shotgun (WGS) entry which is preliminary data.</text>
</comment>
<evidence type="ECO:0000259" key="8">
    <source>
        <dbReference type="Pfam" id="PF01171"/>
    </source>
</evidence>
<evidence type="ECO:0000256" key="3">
    <source>
        <dbReference type="ARBA" id="ARBA00022694"/>
    </source>
</evidence>
<dbReference type="CDD" id="cd01992">
    <property type="entry name" value="TilS_N"/>
    <property type="match status" value="1"/>
</dbReference>
<dbReference type="PANTHER" id="PTHR43033:SF1">
    <property type="entry name" value="TRNA(ILE)-LYSIDINE SYNTHASE-RELATED"/>
    <property type="match status" value="1"/>
</dbReference>
<dbReference type="InterPro" id="IPR014729">
    <property type="entry name" value="Rossmann-like_a/b/a_fold"/>
</dbReference>
<comment type="similarity">
    <text evidence="7">Belongs to the tRNA(Ile)-lysidine synthase family.</text>
</comment>
<comment type="function">
    <text evidence="7">Ligates lysine onto the cytidine present at position 34 of the AUA codon-specific tRNA(Ile) that contains the anticodon CAU, in an ATP-dependent manner. Cytidine is converted to lysidine, thus changing the amino acid specificity of the tRNA from methionine to isoleucine.</text>
</comment>
<evidence type="ECO:0000313" key="11">
    <source>
        <dbReference type="Proteomes" id="UP000320244"/>
    </source>
</evidence>
<reference evidence="10 11" key="1">
    <citation type="submission" date="2019-05" db="EMBL/GenBank/DDBJ databases">
        <authorList>
            <person name="Lee S.D."/>
        </authorList>
    </citation>
    <scope>NUCLEOTIDE SEQUENCE [LARGE SCALE GENOMIC DNA]</scope>
    <source>
        <strain evidence="10 11">C5-26</strain>
    </source>
</reference>